<evidence type="ECO:0000256" key="1">
    <source>
        <dbReference type="ARBA" id="ARBA00007789"/>
    </source>
</evidence>
<organism evidence="3 4">
    <name type="scientific">Salimicrobium halophilum</name>
    <dbReference type="NCBI Taxonomy" id="86666"/>
    <lineage>
        <taxon>Bacteria</taxon>
        <taxon>Bacillati</taxon>
        <taxon>Bacillota</taxon>
        <taxon>Bacilli</taxon>
        <taxon>Bacillales</taxon>
        <taxon>Bacillaceae</taxon>
        <taxon>Salimicrobium</taxon>
    </lineage>
</organism>
<dbReference type="AlphaFoldDB" id="A0A1G8Q4A1"/>
<evidence type="ECO:0000259" key="2">
    <source>
        <dbReference type="Pfam" id="PF00296"/>
    </source>
</evidence>
<feature type="domain" description="Luciferase-like" evidence="2">
    <location>
        <begin position="1"/>
        <end position="298"/>
    </location>
</feature>
<dbReference type="InterPro" id="IPR050766">
    <property type="entry name" value="Bact_Lucif_Oxidored"/>
</dbReference>
<gene>
    <name evidence="3" type="ORF">SAMN04490247_0388</name>
</gene>
<dbReference type="PANTHER" id="PTHR30137">
    <property type="entry name" value="LUCIFERASE-LIKE MONOOXYGENASE"/>
    <property type="match status" value="1"/>
</dbReference>
<dbReference type="RefSeq" id="WP_093191401.1">
    <property type="nucleotide sequence ID" value="NZ_FNEV01000001.1"/>
</dbReference>
<dbReference type="InterPro" id="IPR011251">
    <property type="entry name" value="Luciferase-like_dom"/>
</dbReference>
<comment type="similarity">
    <text evidence="1">To bacterial alkanal monooxygenase alpha and beta chains.</text>
</comment>
<dbReference type="InterPro" id="IPR036661">
    <property type="entry name" value="Luciferase-like_sf"/>
</dbReference>
<dbReference type="FunFam" id="3.20.20.30:FF:000002">
    <property type="entry name" value="LLM class flavin-dependent oxidoreductase"/>
    <property type="match status" value="1"/>
</dbReference>
<sequence length="333" mass="37569">MKLSVLDQAPISIGEHAETSLRCSVELAMHTESLGFHRYWMAEHHNTNGLASSAPEIAISQILHHTETLRVGSGGVLLPQYSPLKVAETFRMLEAFYPARVDLGLGRSPGGGQKTRAALTDGLNKPLSSFSRQVKELQQFLHDELPKGHDYFGVKAKPATQRNPEVWVLGLSERGAKHAALNGTGFTYGYFISPSKAREAIDTYRERFTPKFDMKHPRVTMCIFAVCADTEEEAEFLAKSQDHWLLQVEQGLDTRVYPPEEIDLSDVTDEQRIKIETNRKRCLIGTPSQVAEQLKDLSEEYQVDEFLLITNIFDFEKKKMSYKKIKQAVDALQ</sequence>
<dbReference type="STRING" id="86666.SAMN04490247_0388"/>
<dbReference type="CDD" id="cd00347">
    <property type="entry name" value="Flavin_utilizing_monoxygenases"/>
    <property type="match status" value="1"/>
</dbReference>
<evidence type="ECO:0000313" key="3">
    <source>
        <dbReference type="EMBL" id="SDI99543.1"/>
    </source>
</evidence>
<dbReference type="Gene3D" id="3.20.20.30">
    <property type="entry name" value="Luciferase-like domain"/>
    <property type="match status" value="1"/>
</dbReference>
<dbReference type="OrthoDB" id="9780518at2"/>
<dbReference type="InterPro" id="IPR019949">
    <property type="entry name" value="CmoO-like"/>
</dbReference>
<dbReference type="GO" id="GO:0016705">
    <property type="term" value="F:oxidoreductase activity, acting on paired donors, with incorporation or reduction of molecular oxygen"/>
    <property type="evidence" value="ECO:0007669"/>
    <property type="project" value="InterPro"/>
</dbReference>
<proteinExistence type="predicted"/>
<dbReference type="NCBIfam" id="TIGR03558">
    <property type="entry name" value="oxido_grp_1"/>
    <property type="match status" value="1"/>
</dbReference>
<dbReference type="GO" id="GO:0005829">
    <property type="term" value="C:cytosol"/>
    <property type="evidence" value="ECO:0007669"/>
    <property type="project" value="TreeGrafter"/>
</dbReference>
<dbReference type="Pfam" id="PF00296">
    <property type="entry name" value="Bac_luciferase"/>
    <property type="match status" value="1"/>
</dbReference>
<dbReference type="EMBL" id="FNEV01000001">
    <property type="protein sequence ID" value="SDI99543.1"/>
    <property type="molecule type" value="Genomic_DNA"/>
</dbReference>
<protein>
    <submittedName>
        <fullName evidence="3">Luciferase family oxidoreductase, group 1</fullName>
    </submittedName>
</protein>
<dbReference type="PANTHER" id="PTHR30137:SF19">
    <property type="entry name" value="LUCIFERASE-LIKE MONOOXYGENASE"/>
    <property type="match status" value="1"/>
</dbReference>
<name>A0A1G8Q4A1_9BACI</name>
<dbReference type="SUPFAM" id="SSF51679">
    <property type="entry name" value="Bacterial luciferase-like"/>
    <property type="match status" value="1"/>
</dbReference>
<reference evidence="4" key="1">
    <citation type="submission" date="2016-10" db="EMBL/GenBank/DDBJ databases">
        <authorList>
            <person name="Varghese N."/>
            <person name="Submissions S."/>
        </authorList>
    </citation>
    <scope>NUCLEOTIDE SEQUENCE [LARGE SCALE GENOMIC DNA]</scope>
    <source>
        <strain evidence="4">DSM 4771</strain>
    </source>
</reference>
<keyword evidence="4" id="KW-1185">Reference proteome</keyword>
<evidence type="ECO:0000313" key="4">
    <source>
        <dbReference type="Proteomes" id="UP000199225"/>
    </source>
</evidence>
<accession>A0A1G8Q4A1</accession>
<dbReference type="Proteomes" id="UP000199225">
    <property type="component" value="Unassembled WGS sequence"/>
</dbReference>